<dbReference type="Proteomes" id="UP001633002">
    <property type="component" value="Unassembled WGS sequence"/>
</dbReference>
<evidence type="ECO:0000313" key="2">
    <source>
        <dbReference type="Proteomes" id="UP001633002"/>
    </source>
</evidence>
<reference evidence="1 2" key="1">
    <citation type="submission" date="2024-09" db="EMBL/GenBank/DDBJ databases">
        <title>Chromosome-scale assembly of Riccia sorocarpa.</title>
        <authorList>
            <person name="Paukszto L."/>
        </authorList>
    </citation>
    <scope>NUCLEOTIDE SEQUENCE [LARGE SCALE GENOMIC DNA]</scope>
    <source>
        <strain evidence="1">LP-2024</strain>
        <tissue evidence="1">Aerial parts of the thallus</tissue>
    </source>
</reference>
<proteinExistence type="predicted"/>
<keyword evidence="2" id="KW-1185">Reference proteome</keyword>
<sequence>MTAPMEDSNSQALRLLQSLATAKGVPSQYVLQKSKEEGLRATKDLLELGLIAIFDGRAHSLDKFKDWAITVWEQKLQLHLIHSRYVGKNTFLTIFAEKAHRDKAPTAAPPIIRDVEARLMPWSPNAESKGFSLKLTPMWVKLVIHFINTSALDQGHLQNVGGSYQISSHFRGPYHDSARALILWDSTKEIPDYVDIKIEESCEYSKTTKLRPLPLRHLRSSDKFWNPDRLNRLWPIKNIILLSSGKEKEKLSQSPPIGPLASQKWLLVHRSPPAEDIPDLNQPMQQDTTLKGKEFCKHSASAQSIEI</sequence>
<dbReference type="EMBL" id="JBJQOH010000003">
    <property type="protein sequence ID" value="KAL3690935.1"/>
    <property type="molecule type" value="Genomic_DNA"/>
</dbReference>
<dbReference type="AlphaFoldDB" id="A0ABD3HLG4"/>
<organism evidence="1 2">
    <name type="scientific">Riccia sorocarpa</name>
    <dbReference type="NCBI Taxonomy" id="122646"/>
    <lineage>
        <taxon>Eukaryota</taxon>
        <taxon>Viridiplantae</taxon>
        <taxon>Streptophyta</taxon>
        <taxon>Embryophyta</taxon>
        <taxon>Marchantiophyta</taxon>
        <taxon>Marchantiopsida</taxon>
        <taxon>Marchantiidae</taxon>
        <taxon>Marchantiales</taxon>
        <taxon>Ricciaceae</taxon>
        <taxon>Riccia</taxon>
    </lineage>
</organism>
<evidence type="ECO:0000313" key="1">
    <source>
        <dbReference type="EMBL" id="KAL3690935.1"/>
    </source>
</evidence>
<protein>
    <submittedName>
        <fullName evidence="1">Uncharacterized protein</fullName>
    </submittedName>
</protein>
<name>A0ABD3HLG4_9MARC</name>
<gene>
    <name evidence="1" type="ORF">R1sor_004586</name>
</gene>
<accession>A0ABD3HLG4</accession>
<comment type="caution">
    <text evidence="1">The sequence shown here is derived from an EMBL/GenBank/DDBJ whole genome shotgun (WGS) entry which is preliminary data.</text>
</comment>